<dbReference type="InterPro" id="IPR013087">
    <property type="entry name" value="Znf_C2H2_type"/>
</dbReference>
<evidence type="ECO:0000259" key="3">
    <source>
        <dbReference type="PROSITE" id="PS50157"/>
    </source>
</evidence>
<dbReference type="InterPro" id="IPR009279">
    <property type="entry name" value="Portal_Mu"/>
</dbReference>
<sequence>MGLFDMFASKKVKQERKAQEAELHKLAQEIGLYKDDKYERKDQVDLNPEEFSLDIFEKMLLDGQVRAAVEMIKLSATAKGFTVTGEDEETRKYAEFILENFESIEGNLEDDIREIITAIVYGYSCTEKVFEYKDGAIRLKKLKTLHPRQVAIKTDRFGNILYVEQRIGSKTIKIPREKVLWYAYDKDFGNLYGKSNLRPIYKHWITKDRLYRFANIAYERYGTPLLVGTTTDANDVGKMNKILKNINSMSSLSISGGDKVDAIQMTNADFIGYIEHHDRKIMEGLLVPPMLLGLSRGQSGSYALSGNQFDIFMIRLESIQRNIKALIEEEIIRPLVDLNFPNAKKYPSFQFKPMADKDITKLASVMNMMITSGVIAPSEDWIREELGMPPASEEAKEELYKRNHPEEQDPETLPEDDEKKDEQKAYTCPYDGESFKNKQSLNHHMRSKHGAGQTNNTKQDKAARGLSNSQAAKK</sequence>
<evidence type="ECO:0000256" key="2">
    <source>
        <dbReference type="SAM" id="MobiDB-lite"/>
    </source>
</evidence>
<dbReference type="Pfam" id="PF06074">
    <property type="entry name" value="Portal_Mu"/>
    <property type="match status" value="1"/>
</dbReference>
<organism evidence="4 5">
    <name type="scientific">Bacillus cereus VD184</name>
    <dbReference type="NCBI Taxonomy" id="1053242"/>
    <lineage>
        <taxon>Bacteria</taxon>
        <taxon>Bacillati</taxon>
        <taxon>Bacillota</taxon>
        <taxon>Bacilli</taxon>
        <taxon>Bacillales</taxon>
        <taxon>Bacillaceae</taxon>
        <taxon>Bacillus</taxon>
        <taxon>Bacillus cereus group</taxon>
    </lineage>
</organism>
<feature type="compositionally biased region" description="Acidic residues" evidence="2">
    <location>
        <begin position="408"/>
        <end position="419"/>
    </location>
</feature>
<dbReference type="EMBL" id="AHFK01000113">
    <property type="protein sequence ID" value="EOQ00947.1"/>
    <property type="molecule type" value="Genomic_DNA"/>
</dbReference>
<feature type="domain" description="C2H2-type" evidence="3">
    <location>
        <begin position="426"/>
        <end position="454"/>
    </location>
</feature>
<dbReference type="AlphaFoldDB" id="A0A9W5R0C2"/>
<proteinExistence type="predicted"/>
<feature type="region of interest" description="Disordered" evidence="2">
    <location>
        <begin position="391"/>
        <end position="474"/>
    </location>
</feature>
<evidence type="ECO:0000313" key="4">
    <source>
        <dbReference type="EMBL" id="EOQ00947.1"/>
    </source>
</evidence>
<evidence type="ECO:0000313" key="5">
    <source>
        <dbReference type="Proteomes" id="UP000014028"/>
    </source>
</evidence>
<reference evidence="4 5" key="1">
    <citation type="submission" date="2012-12" db="EMBL/GenBank/DDBJ databases">
        <title>The Genome Sequence of Bacillus cereus VD184.</title>
        <authorList>
            <consortium name="The Broad Institute Genome Sequencing Platform"/>
            <consortium name="The Broad Institute Genome Sequencing Center for Infectious Disease"/>
            <person name="Feldgarden M."/>
            <person name="Van der Auwera G.A."/>
            <person name="Mahillon J."/>
            <person name="Duprez V."/>
            <person name="Timmery S."/>
            <person name="Mattelet C."/>
            <person name="Dierick K."/>
            <person name="Sun M."/>
            <person name="Yu Z."/>
            <person name="Zhu L."/>
            <person name="Hu X."/>
            <person name="Shank E.B."/>
            <person name="Swiecicka I."/>
            <person name="Hansen B.M."/>
            <person name="Andrup L."/>
            <person name="Walker B."/>
            <person name="Young S.K."/>
            <person name="Zeng Q."/>
            <person name="Gargeya S."/>
            <person name="Fitzgerald M."/>
            <person name="Haas B."/>
            <person name="Abouelleil A."/>
            <person name="Alvarado L."/>
            <person name="Arachchi H.M."/>
            <person name="Berlin A.M."/>
            <person name="Chapman S.B."/>
            <person name="Dewar J."/>
            <person name="Goldberg J."/>
            <person name="Griggs A."/>
            <person name="Gujja S."/>
            <person name="Hansen M."/>
            <person name="Howarth C."/>
            <person name="Imamovic A."/>
            <person name="Larimer J."/>
            <person name="McCowan C."/>
            <person name="Murphy C."/>
            <person name="Neiman D."/>
            <person name="Pearson M."/>
            <person name="Priest M."/>
            <person name="Roberts A."/>
            <person name="Saif S."/>
            <person name="Shea T."/>
            <person name="Sisk P."/>
            <person name="Sykes S."/>
            <person name="Wortman J."/>
            <person name="Nusbaum C."/>
            <person name="Birren B."/>
        </authorList>
    </citation>
    <scope>NUCLEOTIDE SEQUENCE [LARGE SCALE GENOMIC DNA]</scope>
    <source>
        <strain evidence="4 5">VD184</strain>
    </source>
</reference>
<keyword evidence="1" id="KW-0175">Coiled coil</keyword>
<feature type="compositionally biased region" description="Basic and acidic residues" evidence="2">
    <location>
        <begin position="393"/>
        <end position="407"/>
    </location>
</feature>
<protein>
    <recommendedName>
        <fullName evidence="3">C2H2-type domain-containing protein</fullName>
    </recommendedName>
</protein>
<gene>
    <name evidence="4" type="ORF">IKC_06145</name>
</gene>
<name>A0A9W5R0C2_BACCE</name>
<dbReference type="PROSITE" id="PS50157">
    <property type="entry name" value="ZINC_FINGER_C2H2_2"/>
    <property type="match status" value="1"/>
</dbReference>
<dbReference type="Gene3D" id="3.30.160.60">
    <property type="entry name" value="Classic Zinc Finger"/>
    <property type="match status" value="1"/>
</dbReference>
<dbReference type="Proteomes" id="UP000014028">
    <property type="component" value="Unassembled WGS sequence"/>
</dbReference>
<feature type="coiled-coil region" evidence="1">
    <location>
        <begin position="9"/>
        <end position="36"/>
    </location>
</feature>
<dbReference type="RefSeq" id="WP_016124071.1">
    <property type="nucleotide sequence ID" value="NZ_KB976852.1"/>
</dbReference>
<accession>A0A9W5R0C2</accession>
<evidence type="ECO:0000256" key="1">
    <source>
        <dbReference type="SAM" id="Coils"/>
    </source>
</evidence>
<comment type="caution">
    <text evidence="4">The sequence shown here is derived from an EMBL/GenBank/DDBJ whole genome shotgun (WGS) entry which is preliminary data.</text>
</comment>